<dbReference type="AlphaFoldDB" id="A0A7C9E913"/>
<organism evidence="1">
    <name type="scientific">Opuntia streptacantha</name>
    <name type="common">Prickly pear cactus</name>
    <name type="synonym">Opuntia cardona</name>
    <dbReference type="NCBI Taxonomy" id="393608"/>
    <lineage>
        <taxon>Eukaryota</taxon>
        <taxon>Viridiplantae</taxon>
        <taxon>Streptophyta</taxon>
        <taxon>Embryophyta</taxon>
        <taxon>Tracheophyta</taxon>
        <taxon>Spermatophyta</taxon>
        <taxon>Magnoliopsida</taxon>
        <taxon>eudicotyledons</taxon>
        <taxon>Gunneridae</taxon>
        <taxon>Pentapetalae</taxon>
        <taxon>Caryophyllales</taxon>
        <taxon>Cactineae</taxon>
        <taxon>Cactaceae</taxon>
        <taxon>Opuntioideae</taxon>
        <taxon>Opuntia</taxon>
    </lineage>
</organism>
<protein>
    <submittedName>
        <fullName evidence="1">Uncharacterized protein</fullName>
    </submittedName>
</protein>
<reference evidence="1" key="2">
    <citation type="submission" date="2020-07" db="EMBL/GenBank/DDBJ databases">
        <authorList>
            <person name="Vera ALvarez R."/>
            <person name="Arias-Moreno D.M."/>
            <person name="Jimenez-Jacinto V."/>
            <person name="Jimenez-Bremont J.F."/>
            <person name="Swaminathan K."/>
            <person name="Moose S.P."/>
            <person name="Guerrero-Gonzalez M.L."/>
            <person name="Marino-Ramirez L."/>
            <person name="Landsman D."/>
            <person name="Rodriguez-Kessler M."/>
            <person name="Delgado-Sanchez P."/>
        </authorList>
    </citation>
    <scope>NUCLEOTIDE SEQUENCE</scope>
    <source>
        <tissue evidence="1">Cladode</tissue>
    </source>
</reference>
<dbReference type="EMBL" id="GISG01201031">
    <property type="protein sequence ID" value="MBA4658565.1"/>
    <property type="molecule type" value="Transcribed_RNA"/>
</dbReference>
<name>A0A7C9E913_OPUST</name>
<accession>A0A7C9E913</accession>
<dbReference type="EMBL" id="GISG01201029">
    <property type="protein sequence ID" value="MBA4658563.1"/>
    <property type="molecule type" value="Transcribed_RNA"/>
</dbReference>
<sequence>METKLPKRHIKLQVKLLKLWHCPNFIHPVDKVLEIHIDFVLSLPFTLLLFNLIRIIGRFSPPSEGLDHIHHFNVELHILGLLVTHHNVIMKVKVKKGNHLIFRRLEECMFDIAKHNINTLIWSRRRIPEPIHMSLQSTRQLSSPTAKSRTNPQVWQSYWLRSVHCNYEFLLSNQGCSFSPLRLPCSDLTPQCLYLRNHLIHMPRIF</sequence>
<proteinExistence type="predicted"/>
<reference evidence="1" key="1">
    <citation type="journal article" date="2013" name="J. Plant Res.">
        <title>Effect of fungi and light on seed germination of three Opuntia species from semiarid lands of central Mexico.</title>
        <authorList>
            <person name="Delgado-Sanchez P."/>
            <person name="Jimenez-Bremont J.F."/>
            <person name="Guerrero-Gonzalez Mde L."/>
            <person name="Flores J."/>
        </authorList>
    </citation>
    <scope>NUCLEOTIDE SEQUENCE</scope>
    <source>
        <tissue evidence="1">Cladode</tissue>
    </source>
</reference>
<dbReference type="EMBL" id="GISG01201030">
    <property type="protein sequence ID" value="MBA4658564.1"/>
    <property type="molecule type" value="Transcribed_RNA"/>
</dbReference>
<evidence type="ECO:0000313" key="1">
    <source>
        <dbReference type="EMBL" id="MBA4658565.1"/>
    </source>
</evidence>